<reference evidence="3" key="1">
    <citation type="submission" date="2016-06" db="UniProtKB">
        <authorList>
            <consortium name="WormBaseParasite"/>
        </authorList>
    </citation>
    <scope>IDENTIFICATION</scope>
</reference>
<protein>
    <submittedName>
        <fullName evidence="1 3">Uncharacterized protein</fullName>
    </submittedName>
</protein>
<keyword evidence="2" id="KW-1185">Reference proteome</keyword>
<gene>
    <name evidence="1" type="ORF">SBAD_LOCUS2959</name>
</gene>
<dbReference type="AlphaFoldDB" id="A0A183IH64"/>
<evidence type="ECO:0000313" key="2">
    <source>
        <dbReference type="Proteomes" id="UP000270296"/>
    </source>
</evidence>
<dbReference type="Proteomes" id="UP000270296">
    <property type="component" value="Unassembled WGS sequence"/>
</dbReference>
<evidence type="ECO:0000313" key="1">
    <source>
        <dbReference type="EMBL" id="VDO99514.1"/>
    </source>
</evidence>
<organism evidence="3">
    <name type="scientific">Soboliphyme baturini</name>
    <dbReference type="NCBI Taxonomy" id="241478"/>
    <lineage>
        <taxon>Eukaryota</taxon>
        <taxon>Metazoa</taxon>
        <taxon>Ecdysozoa</taxon>
        <taxon>Nematoda</taxon>
        <taxon>Enoplea</taxon>
        <taxon>Dorylaimia</taxon>
        <taxon>Dioctophymatida</taxon>
        <taxon>Dioctophymatoidea</taxon>
        <taxon>Soboliphymatidae</taxon>
        <taxon>Soboliphyme</taxon>
    </lineage>
</organism>
<accession>A0A183IH64</accession>
<sequence length="75" mass="8142">MVKARSSLEGFTVCHGNGSRLRGSGSYRKPSPSSEQCGFLPDVPVTAHDEVSVEQSSCKSICAEDLVIRTRMIKK</sequence>
<proteinExistence type="predicted"/>
<evidence type="ECO:0000313" key="3">
    <source>
        <dbReference type="WBParaSite" id="SBAD_0000309801-mRNA-1"/>
    </source>
</evidence>
<dbReference type="WBParaSite" id="SBAD_0000309801-mRNA-1">
    <property type="protein sequence ID" value="SBAD_0000309801-mRNA-1"/>
    <property type="gene ID" value="SBAD_0000309801"/>
</dbReference>
<name>A0A183IH64_9BILA</name>
<reference evidence="1 2" key="2">
    <citation type="submission" date="2018-11" db="EMBL/GenBank/DDBJ databases">
        <authorList>
            <consortium name="Pathogen Informatics"/>
        </authorList>
    </citation>
    <scope>NUCLEOTIDE SEQUENCE [LARGE SCALE GENOMIC DNA]</scope>
</reference>
<dbReference type="EMBL" id="UZAM01007497">
    <property type="protein sequence ID" value="VDO99514.1"/>
    <property type="molecule type" value="Genomic_DNA"/>
</dbReference>